<dbReference type="InterPro" id="IPR036188">
    <property type="entry name" value="FAD/NAD-bd_sf"/>
</dbReference>
<dbReference type="GO" id="GO:0005737">
    <property type="term" value="C:cytoplasm"/>
    <property type="evidence" value="ECO:0007669"/>
    <property type="project" value="TreeGrafter"/>
</dbReference>
<dbReference type="RefSeq" id="XP_018000548.1">
    <property type="nucleotide sequence ID" value="XM_018148079.1"/>
</dbReference>
<evidence type="ECO:0000313" key="3">
    <source>
        <dbReference type="Proteomes" id="UP000038010"/>
    </source>
</evidence>
<name>A0A0N1HR24_9EURO</name>
<accession>A0A0N1HR24</accession>
<feature type="domain" description="FAD dependent oxidoreductase" evidence="1">
    <location>
        <begin position="13"/>
        <end position="165"/>
    </location>
</feature>
<dbReference type="AlphaFoldDB" id="A0A0N1HR24"/>
<sequence>MGLHHNRLRHLRAAIAYKLLTHSPHLKILMLEARTAASGASGRNGGHCRAGWWLNFEKYAAAWGEEEAVKFEELERGNVEDVAGFVREEGVDCDFREVVTVDAFYTEGEWGRVKRDMGLRKEVRRRLGVEEKVEQKVWEGREAEEQTGLKGVIGAVGYKAYTQNPYRGKVEVHTFRGNVRAANVVLATNAYTNSLHDGLAKTGFLKPSRSQVTAIRPAEGNVLQHASIGKSIALDDKGSGDYFFIRQPGLEGAGDVLYGGGRSISPTREMGITDDSTINEAIAVYQKRSVPEAFGQDQWGKQSDEIRDWTGITCYTPDTYPLVGQLPGEQGLWASVGMDGHGMAMAFRSAEALVQLMTMGEEPEWLPKGFRMARAWEETRVNFSPHIWKPEQREGLAQL</sequence>
<dbReference type="PANTHER" id="PTHR13847:SF284">
    <property type="entry name" value="FAD DEPENDENT OXIDOREDUCTASE DOMAIN-CONTAINING PROTEIN"/>
    <property type="match status" value="1"/>
</dbReference>
<feature type="domain" description="FAD dependent oxidoreductase" evidence="1">
    <location>
        <begin position="170"/>
        <end position="356"/>
    </location>
</feature>
<dbReference type="STRING" id="1664694.A0A0N1HR24"/>
<dbReference type="Proteomes" id="UP000038010">
    <property type="component" value="Unassembled WGS sequence"/>
</dbReference>
<evidence type="ECO:0000259" key="1">
    <source>
        <dbReference type="Pfam" id="PF01266"/>
    </source>
</evidence>
<dbReference type="GeneID" id="28739959"/>
<dbReference type="SUPFAM" id="SSF51905">
    <property type="entry name" value="FAD/NAD(P)-binding domain"/>
    <property type="match status" value="1"/>
</dbReference>
<dbReference type="Gene3D" id="3.50.50.60">
    <property type="entry name" value="FAD/NAD(P)-binding domain"/>
    <property type="match status" value="2"/>
</dbReference>
<dbReference type="PANTHER" id="PTHR13847">
    <property type="entry name" value="SARCOSINE DEHYDROGENASE-RELATED"/>
    <property type="match status" value="1"/>
</dbReference>
<dbReference type="OrthoDB" id="429143at2759"/>
<evidence type="ECO:0000313" key="2">
    <source>
        <dbReference type="EMBL" id="KPI40585.1"/>
    </source>
</evidence>
<dbReference type="VEuPathDB" id="FungiDB:AB675_7691"/>
<reference evidence="2 3" key="1">
    <citation type="submission" date="2015-06" db="EMBL/GenBank/DDBJ databases">
        <title>Draft genome of the ant-associated black yeast Phialophora attae CBS 131958.</title>
        <authorList>
            <person name="Moreno L.F."/>
            <person name="Stielow B.J."/>
            <person name="de Hoog S."/>
            <person name="Vicente V.A."/>
            <person name="Weiss V.A."/>
            <person name="de Vries M."/>
            <person name="Cruz L.M."/>
            <person name="Souza E.M."/>
        </authorList>
    </citation>
    <scope>NUCLEOTIDE SEQUENCE [LARGE SCALE GENOMIC DNA]</scope>
    <source>
        <strain evidence="2 3">CBS 131958</strain>
    </source>
</reference>
<comment type="caution">
    <text evidence="2">The sequence shown here is derived from an EMBL/GenBank/DDBJ whole genome shotgun (WGS) entry which is preliminary data.</text>
</comment>
<dbReference type="Gene3D" id="3.30.9.10">
    <property type="entry name" value="D-Amino Acid Oxidase, subunit A, domain 2"/>
    <property type="match status" value="2"/>
</dbReference>
<protein>
    <recommendedName>
        <fullName evidence="1">FAD dependent oxidoreductase domain-containing protein</fullName>
    </recommendedName>
</protein>
<keyword evidence="3" id="KW-1185">Reference proteome</keyword>
<gene>
    <name evidence="2" type="ORF">AB675_7691</name>
</gene>
<dbReference type="EMBL" id="LFJN01000012">
    <property type="protein sequence ID" value="KPI40585.1"/>
    <property type="molecule type" value="Genomic_DNA"/>
</dbReference>
<organism evidence="2 3">
    <name type="scientific">Cyphellophora attinorum</name>
    <dbReference type="NCBI Taxonomy" id="1664694"/>
    <lineage>
        <taxon>Eukaryota</taxon>
        <taxon>Fungi</taxon>
        <taxon>Dikarya</taxon>
        <taxon>Ascomycota</taxon>
        <taxon>Pezizomycotina</taxon>
        <taxon>Eurotiomycetes</taxon>
        <taxon>Chaetothyriomycetidae</taxon>
        <taxon>Chaetothyriales</taxon>
        <taxon>Cyphellophoraceae</taxon>
        <taxon>Cyphellophora</taxon>
    </lineage>
</organism>
<dbReference type="InterPro" id="IPR006076">
    <property type="entry name" value="FAD-dep_OxRdtase"/>
</dbReference>
<dbReference type="Pfam" id="PF01266">
    <property type="entry name" value="DAO"/>
    <property type="match status" value="2"/>
</dbReference>
<proteinExistence type="predicted"/>